<reference evidence="1 2" key="1">
    <citation type="submission" date="2016-10" db="EMBL/GenBank/DDBJ databases">
        <authorList>
            <person name="de Groot N.N."/>
        </authorList>
    </citation>
    <scope>NUCLEOTIDE SEQUENCE [LARGE SCALE GENOMIC DNA]</scope>
    <source>
        <strain evidence="1 2">CGMCC 1.10836</strain>
    </source>
</reference>
<dbReference type="AlphaFoldDB" id="A0A1H8MPU5"/>
<keyword evidence="2" id="KW-1185">Reference proteome</keyword>
<sequence length="325" mass="35874">MLSPHQFDTDTPLPQFTIAVENLNLCGTDLGPVTIPVSYDERWSPRFHLGGFMDDETALIGKLFSGADAFFRIPGTAQNTALIVTKFQYGSNSDTIIEACLTREPLELGHTKTINNFSAVILSPPFFLDKPIQLTETETLSFEILRFTAKGANACLLKAQGRFESAKLFSTLSNLITFMTFLKGSHAGIGNVLALNDDGEQAFGLLGFSPNDAFAFGDVKKRRTNWFDIEIQNQLADIYSGFVAAMADTAKRRALRQTIGFYRASTMARDSSVEMAIIAAHTALEAIVHYILEYLKRGGRPHSGQNACLMKVPAFVRNKSHRQAF</sequence>
<accession>A0A1H8MPU5</accession>
<organism evidence="1 2">
    <name type="scientific">Pseudorhodobacter antarcticus</name>
    <dbReference type="NCBI Taxonomy" id="1077947"/>
    <lineage>
        <taxon>Bacteria</taxon>
        <taxon>Pseudomonadati</taxon>
        <taxon>Pseudomonadota</taxon>
        <taxon>Alphaproteobacteria</taxon>
        <taxon>Rhodobacterales</taxon>
        <taxon>Paracoccaceae</taxon>
        <taxon>Pseudorhodobacter</taxon>
    </lineage>
</organism>
<evidence type="ECO:0000313" key="2">
    <source>
        <dbReference type="Proteomes" id="UP000183002"/>
    </source>
</evidence>
<dbReference type="Proteomes" id="UP000183002">
    <property type="component" value="Unassembled WGS sequence"/>
</dbReference>
<evidence type="ECO:0008006" key="3">
    <source>
        <dbReference type="Google" id="ProtNLM"/>
    </source>
</evidence>
<evidence type="ECO:0000313" key="1">
    <source>
        <dbReference type="EMBL" id="SEO19186.1"/>
    </source>
</evidence>
<gene>
    <name evidence="1" type="ORF">SAMN05216227_10591</name>
</gene>
<protein>
    <recommendedName>
        <fullName evidence="3">ApeA N-terminal domain-containing protein</fullName>
    </recommendedName>
</protein>
<name>A0A1H8MPU5_9RHOB</name>
<proteinExistence type="predicted"/>
<dbReference type="EMBL" id="FOCO01000059">
    <property type="protein sequence ID" value="SEO19186.1"/>
    <property type="molecule type" value="Genomic_DNA"/>
</dbReference>